<feature type="compositionally biased region" description="Polar residues" evidence="8">
    <location>
        <begin position="184"/>
        <end position="194"/>
    </location>
</feature>
<sequence>MSGEIVSEMGLNPHSKPFVPAFKASLTNLGSDLPPAEIDSAEAIWGLNRLSTLPPSVSPASPENKKDGSVQGDSRRLEKIVKPEDEQDLLVKEEGEDVGSTSANSSNITLKQGDSRVNDKTKKQDGDDKIIKEKKKADEQTGEPSSLGSPNGSFEHPSEPSTQPTFSYLPSSSSNPVPDVSVSRITQSPVSPRTSLLGAPSISQKDNEEPVRDVKPELIFAITAGELYKVQRIFSSVPTSNNTLANEPLTPHTLIMPVHLASSHGKLDILKYLIEEGAAVDVQDAEGETALHKASLKGHLDIIAYLIEEKKVDPHARDSEGFTALHDACSRGYLDIVQFLCANSSAATYNPAEAVDGGQERTKGVDKRSKGGWTPLMCACANGHLPVVLYLVTKWRADPLMRNHFGETAFDVCAGVFEVFICEALQQFEAERWPDMVVPRAEPYNVLAVHSSVPIVVYENQRLDARLKTLAMSTGRPRFSSSGLGKKGRRSPWELRVPTGSFDTIGKPGDWEGVVPIEELEDINLPSLERPFVMPLPGTREVEEEEGWFWLSQFEVDLSNPRCDPHTGWMYAPTFSTPADQWLPHPPAELSSALTGRSPVLHSSLLPSPSSLSIPLPNTSSIEEQGAAKWVRRRVWVRISKRRLDVPALPFLEPDGLSTPGFNLDGSRVRSNRKNESLDSASALPVEQESSVRGMELEMNKTEDYLARARYLAGGRRRGSGGTTPGRSTDERTPATLKITLGKLERAVSGLRVGIERDSDEVRAEAAQGLLNSLHIELDALRLVVSESAHPEDVEETEMCDSGSETSGFLVPGESASVSPSICSPQGRGSTRSSSVSLSTEFYQVTDESPGIETQLSESATFVVPQTEAGIPFRRNGVGLGLNPIVNRPVWERDEDVSACRRCNRGFNFFLRKHHCRRCGQIVCHSCSQRRTTRLLPAEIVLDPSMAFSMISDQIHVPHRVCDPCFTEMILPLGRIGQSFNKGGEGQGRDRTGQTAGGSVAGATISSSRSDLADCPVCLKPLAEFGDVGAQERHVQECLEGETVVQTGRYLVYELAPDSTLIGMECVICLEEFEPGSKVARLNYQTILSNIYSTQQPYNPTTQQPNTSLSLTLQMDIKPRILLLGSTGYVGSSFLVSQLASLNGYEIVAVHRSSSVPSYMIHPRVFPLRGDLMDRTFIAQVSSDVDIVLSLANSDCPILMSGVLEGMTTRVEQRRGRRRPVLIHLTGVDAFVPTEEEELKLRVKGQNTGRLQLDDTDPDVMSHLSPSHPSTPIIRWALESNSHSIQTIVVAAGLIYGHLPGVTRIGSGIPRLINLALTMGRVGLVGDGSGHYPTIHIRSLVSFLTCVLMHTTPPVPLDRPFAFQLQPRPSLSSLAKQRRSSVPVNKTARKGSIFETRDDMYAATATATAAVSPTNMSQNMTTGSTMTMTATEVEAAISRSLPSNMAPLNRYNNHHLDDFDNTESTHEDPQRGELYFTGPASKTHLSLASELATLLHTQFPIFQYPTPVFLSRKTVHDILGPTPARLLIGDLTLRAERSAKFIAGGVHYNDSGFDGWGASLNERDLEEEVRAVFGV</sequence>
<feature type="repeat" description="ANK" evidence="6">
    <location>
        <begin position="257"/>
        <end position="285"/>
    </location>
</feature>
<dbReference type="GO" id="GO:0008270">
    <property type="term" value="F:zinc ion binding"/>
    <property type="evidence" value="ECO:0007669"/>
    <property type="project" value="UniProtKB-KW"/>
</dbReference>
<dbReference type="InterPro" id="IPR013083">
    <property type="entry name" value="Znf_RING/FYVE/PHD"/>
</dbReference>
<evidence type="ECO:0000256" key="1">
    <source>
        <dbReference type="ARBA" id="ARBA00022723"/>
    </source>
</evidence>
<dbReference type="Pfam" id="PF01363">
    <property type="entry name" value="FYVE"/>
    <property type="match status" value="1"/>
</dbReference>
<keyword evidence="2" id="KW-0677">Repeat</keyword>
<feature type="compositionally biased region" description="Polar residues" evidence="8">
    <location>
        <begin position="159"/>
        <end position="169"/>
    </location>
</feature>
<dbReference type="SUPFAM" id="SSF57903">
    <property type="entry name" value="FYVE/PHD zinc finger"/>
    <property type="match status" value="1"/>
</dbReference>
<dbReference type="PANTHER" id="PTHR24171">
    <property type="entry name" value="ANKYRIN REPEAT DOMAIN-CONTAINING PROTEIN 39-RELATED"/>
    <property type="match status" value="1"/>
</dbReference>
<organism evidence="10">
    <name type="scientific">Phaffia rhodozyma</name>
    <name type="common">Yeast</name>
    <name type="synonym">Xanthophyllomyces dendrorhous</name>
    <dbReference type="NCBI Taxonomy" id="264483"/>
    <lineage>
        <taxon>Eukaryota</taxon>
        <taxon>Fungi</taxon>
        <taxon>Dikarya</taxon>
        <taxon>Basidiomycota</taxon>
        <taxon>Agaricomycotina</taxon>
        <taxon>Tremellomycetes</taxon>
        <taxon>Cystofilobasidiales</taxon>
        <taxon>Mrakiaceae</taxon>
        <taxon>Phaffia</taxon>
    </lineage>
</organism>
<dbReference type="SMART" id="SM00248">
    <property type="entry name" value="ANK"/>
    <property type="match status" value="4"/>
</dbReference>
<feature type="repeat" description="ANK" evidence="6">
    <location>
        <begin position="286"/>
        <end position="319"/>
    </location>
</feature>
<evidence type="ECO:0000313" key="10">
    <source>
        <dbReference type="EMBL" id="CED85476.1"/>
    </source>
</evidence>
<dbReference type="GO" id="GO:0004842">
    <property type="term" value="F:ubiquitin-protein transferase activity"/>
    <property type="evidence" value="ECO:0007669"/>
    <property type="project" value="TreeGrafter"/>
</dbReference>
<dbReference type="Pfam" id="PF00023">
    <property type="entry name" value="Ank"/>
    <property type="match status" value="1"/>
</dbReference>
<dbReference type="InterPro" id="IPR036770">
    <property type="entry name" value="Ankyrin_rpt-contain_sf"/>
</dbReference>
<dbReference type="Pfam" id="PF01370">
    <property type="entry name" value="Epimerase"/>
    <property type="match status" value="1"/>
</dbReference>
<feature type="region of interest" description="Disordered" evidence="8">
    <location>
        <begin position="660"/>
        <end position="689"/>
    </location>
</feature>
<evidence type="ECO:0000256" key="3">
    <source>
        <dbReference type="ARBA" id="ARBA00022771"/>
    </source>
</evidence>
<dbReference type="SUPFAM" id="SSF48403">
    <property type="entry name" value="Ankyrin repeat"/>
    <property type="match status" value="1"/>
</dbReference>
<protein>
    <submittedName>
        <fullName evidence="10">FYVE finger containing protein</fullName>
    </submittedName>
</protein>
<dbReference type="InterPro" id="IPR011011">
    <property type="entry name" value="Znf_FYVE_PHD"/>
</dbReference>
<dbReference type="SUPFAM" id="SSF51735">
    <property type="entry name" value="NAD(P)-binding Rossmann-fold domains"/>
    <property type="match status" value="1"/>
</dbReference>
<evidence type="ECO:0000256" key="4">
    <source>
        <dbReference type="ARBA" id="ARBA00022833"/>
    </source>
</evidence>
<feature type="compositionally biased region" description="Basic and acidic residues" evidence="8">
    <location>
        <begin position="63"/>
        <end position="93"/>
    </location>
</feature>
<dbReference type="PROSITE" id="PS50088">
    <property type="entry name" value="ANK_REPEAT"/>
    <property type="match status" value="3"/>
</dbReference>
<feature type="region of interest" description="Disordered" evidence="8">
    <location>
        <begin position="51"/>
        <end position="210"/>
    </location>
</feature>
<dbReference type="Gene3D" id="3.40.50.720">
    <property type="entry name" value="NAD(P)-binding Rossmann-like Domain"/>
    <property type="match status" value="1"/>
</dbReference>
<evidence type="ECO:0000259" key="9">
    <source>
        <dbReference type="PROSITE" id="PS50178"/>
    </source>
</evidence>
<dbReference type="PROSITE" id="PS50178">
    <property type="entry name" value="ZF_FYVE"/>
    <property type="match status" value="1"/>
</dbReference>
<dbReference type="PROSITE" id="PS50297">
    <property type="entry name" value="ANK_REP_REGION"/>
    <property type="match status" value="3"/>
</dbReference>
<dbReference type="Gene3D" id="3.30.40.10">
    <property type="entry name" value="Zinc/RING finger domain, C3HC4 (zinc finger)"/>
    <property type="match status" value="1"/>
</dbReference>
<dbReference type="SMART" id="SM00064">
    <property type="entry name" value="FYVE"/>
    <property type="match status" value="1"/>
</dbReference>
<feature type="compositionally biased region" description="Polar residues" evidence="8">
    <location>
        <begin position="51"/>
        <end position="61"/>
    </location>
</feature>
<keyword evidence="3 7" id="KW-0863">Zinc-finger</keyword>
<feature type="compositionally biased region" description="Polar residues" evidence="8">
    <location>
        <begin position="99"/>
        <end position="112"/>
    </location>
</feature>
<evidence type="ECO:0000256" key="5">
    <source>
        <dbReference type="ARBA" id="ARBA00023043"/>
    </source>
</evidence>
<feature type="repeat" description="ANK" evidence="6">
    <location>
        <begin position="320"/>
        <end position="340"/>
    </location>
</feature>
<dbReference type="Pfam" id="PF12796">
    <property type="entry name" value="Ank_2"/>
    <property type="match status" value="1"/>
</dbReference>
<accession>A0A0F7SVA6</accession>
<dbReference type="InterPro" id="IPR017455">
    <property type="entry name" value="Znf_FYVE-rel"/>
</dbReference>
<feature type="compositionally biased region" description="Polar residues" evidence="8">
    <location>
        <begin position="142"/>
        <end position="152"/>
    </location>
</feature>
<name>A0A0F7SVA6_PHARH</name>
<keyword evidence="4" id="KW-0862">Zinc</keyword>
<evidence type="ECO:0000256" key="8">
    <source>
        <dbReference type="SAM" id="MobiDB-lite"/>
    </source>
</evidence>
<dbReference type="Gene3D" id="1.25.40.20">
    <property type="entry name" value="Ankyrin repeat-containing domain"/>
    <property type="match status" value="2"/>
</dbReference>
<dbReference type="PANTHER" id="PTHR24171:SF8">
    <property type="entry name" value="BRCA1-ASSOCIATED RING DOMAIN PROTEIN 1"/>
    <property type="match status" value="1"/>
</dbReference>
<keyword evidence="5 6" id="KW-0040">ANK repeat</keyword>
<keyword evidence="1" id="KW-0479">Metal-binding</keyword>
<feature type="compositionally biased region" description="Low complexity" evidence="8">
    <location>
        <begin position="170"/>
        <end position="183"/>
    </location>
</feature>
<dbReference type="InterPro" id="IPR036291">
    <property type="entry name" value="NAD(P)-bd_dom_sf"/>
</dbReference>
<evidence type="ECO:0000256" key="2">
    <source>
        <dbReference type="ARBA" id="ARBA00022737"/>
    </source>
</evidence>
<evidence type="ECO:0000256" key="6">
    <source>
        <dbReference type="PROSITE-ProRule" id="PRU00023"/>
    </source>
</evidence>
<feature type="domain" description="FYVE-type" evidence="9">
    <location>
        <begin position="894"/>
        <end position="970"/>
    </location>
</feature>
<dbReference type="EMBL" id="LN483332">
    <property type="protein sequence ID" value="CED85476.1"/>
    <property type="molecule type" value="Genomic_DNA"/>
</dbReference>
<reference evidence="10" key="1">
    <citation type="submission" date="2014-08" db="EMBL/GenBank/DDBJ databases">
        <authorList>
            <person name="Sharma Rahul"/>
            <person name="Thines Marco"/>
        </authorList>
    </citation>
    <scope>NUCLEOTIDE SEQUENCE</scope>
</reference>
<evidence type="ECO:0000256" key="7">
    <source>
        <dbReference type="PROSITE-ProRule" id="PRU00091"/>
    </source>
</evidence>
<feature type="compositionally biased region" description="Basic and acidic residues" evidence="8">
    <location>
        <begin position="113"/>
        <end position="139"/>
    </location>
</feature>
<feature type="region of interest" description="Disordered" evidence="8">
    <location>
        <begin position="712"/>
        <end position="733"/>
    </location>
</feature>
<dbReference type="InterPro" id="IPR001509">
    <property type="entry name" value="Epimerase_deHydtase"/>
</dbReference>
<dbReference type="InterPro" id="IPR000306">
    <property type="entry name" value="Znf_FYVE"/>
</dbReference>
<proteinExistence type="predicted"/>
<dbReference type="GO" id="GO:0085020">
    <property type="term" value="P:protein K6-linked ubiquitination"/>
    <property type="evidence" value="ECO:0007669"/>
    <property type="project" value="TreeGrafter"/>
</dbReference>
<dbReference type="InterPro" id="IPR002110">
    <property type="entry name" value="Ankyrin_rpt"/>
</dbReference>
<feature type="region of interest" description="Disordered" evidence="8">
    <location>
        <begin position="981"/>
        <end position="1002"/>
    </location>
</feature>